<protein>
    <submittedName>
        <fullName evidence="1">Uncharacterized protein</fullName>
    </submittedName>
</protein>
<dbReference type="RefSeq" id="WP_170865065.1">
    <property type="nucleotide sequence ID" value="NZ_FRBN01000013.1"/>
</dbReference>
<evidence type="ECO:0000313" key="2">
    <source>
        <dbReference type="Proteomes" id="UP000184191"/>
    </source>
</evidence>
<name>A0A1M7ACC2_9RHOB</name>
<evidence type="ECO:0000313" key="1">
    <source>
        <dbReference type="EMBL" id="SHL40373.1"/>
    </source>
</evidence>
<organism evidence="1 2">
    <name type="scientific">Roseovarius marisflavi</name>
    <dbReference type="NCBI Taxonomy" id="1054996"/>
    <lineage>
        <taxon>Bacteria</taxon>
        <taxon>Pseudomonadati</taxon>
        <taxon>Pseudomonadota</taxon>
        <taxon>Alphaproteobacteria</taxon>
        <taxon>Rhodobacterales</taxon>
        <taxon>Roseobacteraceae</taxon>
        <taxon>Roseovarius</taxon>
    </lineage>
</organism>
<gene>
    <name evidence="1" type="ORF">SAMN05444414_11310</name>
</gene>
<dbReference type="Proteomes" id="UP000184191">
    <property type="component" value="Unassembled WGS sequence"/>
</dbReference>
<accession>A0A1M7ACC2</accession>
<keyword evidence="2" id="KW-1185">Reference proteome</keyword>
<proteinExistence type="predicted"/>
<dbReference type="STRING" id="1054996.SAMN05444414_11310"/>
<dbReference type="AlphaFoldDB" id="A0A1M7ACC2"/>
<sequence length="56" mass="6162">MISGLGLKYLKGERFVIQQGYETNLAASRPFISDKTHPADDLGLRIAARAGFAKMH</sequence>
<reference evidence="2" key="1">
    <citation type="submission" date="2016-11" db="EMBL/GenBank/DDBJ databases">
        <authorList>
            <person name="Varghese N."/>
            <person name="Submissions S."/>
        </authorList>
    </citation>
    <scope>NUCLEOTIDE SEQUENCE [LARGE SCALE GENOMIC DNA]</scope>
    <source>
        <strain evidence="2">DSM 29327</strain>
    </source>
</reference>
<dbReference type="EMBL" id="FRBN01000013">
    <property type="protein sequence ID" value="SHL40373.1"/>
    <property type="molecule type" value="Genomic_DNA"/>
</dbReference>